<evidence type="ECO:0000313" key="2">
    <source>
        <dbReference type="EMBL" id="KAJ7638520.1"/>
    </source>
</evidence>
<organism evidence="2 3">
    <name type="scientific">Roridomyces roridus</name>
    <dbReference type="NCBI Taxonomy" id="1738132"/>
    <lineage>
        <taxon>Eukaryota</taxon>
        <taxon>Fungi</taxon>
        <taxon>Dikarya</taxon>
        <taxon>Basidiomycota</taxon>
        <taxon>Agaricomycotina</taxon>
        <taxon>Agaricomycetes</taxon>
        <taxon>Agaricomycetidae</taxon>
        <taxon>Agaricales</taxon>
        <taxon>Marasmiineae</taxon>
        <taxon>Mycenaceae</taxon>
        <taxon>Roridomyces</taxon>
    </lineage>
</organism>
<evidence type="ECO:0000313" key="3">
    <source>
        <dbReference type="Proteomes" id="UP001221142"/>
    </source>
</evidence>
<accession>A0AAD7FUD1</accession>
<gene>
    <name evidence="2" type="ORF">FB45DRAFT_404642</name>
</gene>
<name>A0AAD7FUD1_9AGAR</name>
<proteinExistence type="predicted"/>
<dbReference type="AlphaFoldDB" id="A0AAD7FUD1"/>
<evidence type="ECO:0000256" key="1">
    <source>
        <dbReference type="SAM" id="MobiDB-lite"/>
    </source>
</evidence>
<keyword evidence="3" id="KW-1185">Reference proteome</keyword>
<reference evidence="2" key="1">
    <citation type="submission" date="2023-03" db="EMBL/GenBank/DDBJ databases">
        <title>Massive genome expansion in bonnet fungi (Mycena s.s.) driven by repeated elements and novel gene families across ecological guilds.</title>
        <authorList>
            <consortium name="Lawrence Berkeley National Laboratory"/>
            <person name="Harder C.B."/>
            <person name="Miyauchi S."/>
            <person name="Viragh M."/>
            <person name="Kuo A."/>
            <person name="Thoen E."/>
            <person name="Andreopoulos B."/>
            <person name="Lu D."/>
            <person name="Skrede I."/>
            <person name="Drula E."/>
            <person name="Henrissat B."/>
            <person name="Morin E."/>
            <person name="Kohler A."/>
            <person name="Barry K."/>
            <person name="LaButti K."/>
            <person name="Morin E."/>
            <person name="Salamov A."/>
            <person name="Lipzen A."/>
            <person name="Mereny Z."/>
            <person name="Hegedus B."/>
            <person name="Baldrian P."/>
            <person name="Stursova M."/>
            <person name="Weitz H."/>
            <person name="Taylor A."/>
            <person name="Grigoriev I.V."/>
            <person name="Nagy L.G."/>
            <person name="Martin F."/>
            <person name="Kauserud H."/>
        </authorList>
    </citation>
    <scope>NUCLEOTIDE SEQUENCE</scope>
    <source>
        <strain evidence="2">9284</strain>
    </source>
</reference>
<sequence length="154" mass="17723">MRHFSPKSASRCCFQVASLPQVLQKWIRDRVHDMLKRFGRNSNGTRSKTERKNASQGNRKVPVSWRPDDRISNCECQTAPKSNSIAWHRWVPWVRSRATEGRKRDKMATRVSCGGLAGTCPLFAHSFHWIPVRLSSSCRRAIQKHQLRVVRDGG</sequence>
<protein>
    <submittedName>
        <fullName evidence="2">Uncharacterized protein</fullName>
    </submittedName>
</protein>
<feature type="region of interest" description="Disordered" evidence="1">
    <location>
        <begin position="37"/>
        <end position="63"/>
    </location>
</feature>
<dbReference type="EMBL" id="JARKIF010000005">
    <property type="protein sequence ID" value="KAJ7638520.1"/>
    <property type="molecule type" value="Genomic_DNA"/>
</dbReference>
<comment type="caution">
    <text evidence="2">The sequence shown here is derived from an EMBL/GenBank/DDBJ whole genome shotgun (WGS) entry which is preliminary data.</text>
</comment>
<dbReference type="Proteomes" id="UP001221142">
    <property type="component" value="Unassembled WGS sequence"/>
</dbReference>